<comment type="caution">
    <text evidence="1">The sequence shown here is derived from an EMBL/GenBank/DDBJ whole genome shotgun (WGS) entry which is preliminary data.</text>
</comment>
<protein>
    <submittedName>
        <fullName evidence="1">Uncharacterized protein</fullName>
    </submittedName>
</protein>
<dbReference type="AlphaFoldDB" id="A0A5J4TV41"/>
<sequence>EIKQVHQTIERLGIQIQITHLPGVKNEIADTLNDNGDDDQSEHATEPKLFINENDGLKKNDSGTRLQATVNGEANLEINISVTSANTPFHNVNGSDGLEGNSCETQLLVSTNENGHLNYQAIDNTDNINNNEQANDNRTGGNINKQKFCNENQYEQGTKHQDNGYAELKGTVSLHATNTQQELGNSNISQPKHQPTLIIISPELGQVIGKVVEPIQMMQLKNDHDTRSKHACQTPYSINPQEFPKLERTPTLITTSHLR</sequence>
<proteinExistence type="predicted"/>
<dbReference type="EMBL" id="SNRW01024600">
    <property type="protein sequence ID" value="KAA6362144.1"/>
    <property type="molecule type" value="Genomic_DNA"/>
</dbReference>
<reference evidence="1 2" key="1">
    <citation type="submission" date="2019-03" db="EMBL/GenBank/DDBJ databases">
        <title>Single cell metagenomics reveals metabolic interactions within the superorganism composed of flagellate Streblomastix strix and complex community of Bacteroidetes bacteria on its surface.</title>
        <authorList>
            <person name="Treitli S.C."/>
            <person name="Kolisko M."/>
            <person name="Husnik F."/>
            <person name="Keeling P."/>
            <person name="Hampl V."/>
        </authorList>
    </citation>
    <scope>NUCLEOTIDE SEQUENCE [LARGE SCALE GENOMIC DNA]</scope>
    <source>
        <strain evidence="1">ST1C</strain>
    </source>
</reference>
<accession>A0A5J4TV41</accession>
<evidence type="ECO:0000313" key="2">
    <source>
        <dbReference type="Proteomes" id="UP000324800"/>
    </source>
</evidence>
<name>A0A5J4TV41_9EUKA</name>
<gene>
    <name evidence="1" type="ORF">EZS28_042329</name>
</gene>
<organism evidence="1 2">
    <name type="scientific">Streblomastix strix</name>
    <dbReference type="NCBI Taxonomy" id="222440"/>
    <lineage>
        <taxon>Eukaryota</taxon>
        <taxon>Metamonada</taxon>
        <taxon>Preaxostyla</taxon>
        <taxon>Oxymonadida</taxon>
        <taxon>Streblomastigidae</taxon>
        <taxon>Streblomastix</taxon>
    </lineage>
</organism>
<evidence type="ECO:0000313" key="1">
    <source>
        <dbReference type="EMBL" id="KAA6362144.1"/>
    </source>
</evidence>
<feature type="non-terminal residue" evidence="1">
    <location>
        <position position="1"/>
    </location>
</feature>
<dbReference type="Proteomes" id="UP000324800">
    <property type="component" value="Unassembled WGS sequence"/>
</dbReference>